<gene>
    <name evidence="1" type="ORF">COCHEDRAFT_1115073</name>
</gene>
<proteinExistence type="predicted"/>
<dbReference type="eggNOG" id="ENOG502SJ96">
    <property type="taxonomic scope" value="Eukaryota"/>
</dbReference>
<dbReference type="OrthoDB" id="3751153at2759"/>
<reference evidence="1 2" key="1">
    <citation type="journal article" date="2012" name="PLoS Pathog.">
        <title>Diverse lifestyles and strategies of plant pathogenesis encoded in the genomes of eighteen Dothideomycetes fungi.</title>
        <authorList>
            <person name="Ohm R.A."/>
            <person name="Feau N."/>
            <person name="Henrissat B."/>
            <person name="Schoch C.L."/>
            <person name="Horwitz B.A."/>
            <person name="Barry K.W."/>
            <person name="Condon B.J."/>
            <person name="Copeland A.C."/>
            <person name="Dhillon B."/>
            <person name="Glaser F."/>
            <person name="Hesse C.N."/>
            <person name="Kosti I."/>
            <person name="LaButti K."/>
            <person name="Lindquist E.A."/>
            <person name="Lucas S."/>
            <person name="Salamov A.A."/>
            <person name="Bradshaw R.E."/>
            <person name="Ciuffetti L."/>
            <person name="Hamelin R.C."/>
            <person name="Kema G.H.J."/>
            <person name="Lawrence C."/>
            <person name="Scott J.A."/>
            <person name="Spatafora J.W."/>
            <person name="Turgeon B.G."/>
            <person name="de Wit P.J.G.M."/>
            <person name="Zhong S."/>
            <person name="Goodwin S.B."/>
            <person name="Grigoriev I.V."/>
        </authorList>
    </citation>
    <scope>NUCLEOTIDE SEQUENCE [LARGE SCALE GENOMIC DNA]</scope>
    <source>
        <strain evidence="2">C5 / ATCC 48332 / race O</strain>
    </source>
</reference>
<dbReference type="InterPro" id="IPR036047">
    <property type="entry name" value="F-box-like_dom_sf"/>
</dbReference>
<dbReference type="STRING" id="701091.M2UF32"/>
<name>M2UF32_COCH5</name>
<dbReference type="AlphaFoldDB" id="M2UF32"/>
<protein>
    <submittedName>
        <fullName evidence="1">Uncharacterized protein</fullName>
    </submittedName>
</protein>
<evidence type="ECO:0000313" key="1">
    <source>
        <dbReference type="EMBL" id="EMD86613.1"/>
    </source>
</evidence>
<dbReference type="Gene3D" id="3.80.10.10">
    <property type="entry name" value="Ribonuclease Inhibitor"/>
    <property type="match status" value="1"/>
</dbReference>
<organism evidence="1 2">
    <name type="scientific">Cochliobolus heterostrophus (strain C5 / ATCC 48332 / race O)</name>
    <name type="common">Southern corn leaf blight fungus</name>
    <name type="synonym">Bipolaris maydis</name>
    <dbReference type="NCBI Taxonomy" id="701091"/>
    <lineage>
        <taxon>Eukaryota</taxon>
        <taxon>Fungi</taxon>
        <taxon>Dikarya</taxon>
        <taxon>Ascomycota</taxon>
        <taxon>Pezizomycotina</taxon>
        <taxon>Dothideomycetes</taxon>
        <taxon>Pleosporomycetidae</taxon>
        <taxon>Pleosporales</taxon>
        <taxon>Pleosporineae</taxon>
        <taxon>Pleosporaceae</taxon>
        <taxon>Bipolaris</taxon>
    </lineage>
</organism>
<reference evidence="2" key="2">
    <citation type="journal article" date="2013" name="PLoS Genet.">
        <title>Comparative genome structure, secondary metabolite, and effector coding capacity across Cochliobolus pathogens.</title>
        <authorList>
            <person name="Condon B.J."/>
            <person name="Leng Y."/>
            <person name="Wu D."/>
            <person name="Bushley K.E."/>
            <person name="Ohm R.A."/>
            <person name="Otillar R."/>
            <person name="Martin J."/>
            <person name="Schackwitz W."/>
            <person name="Grimwood J."/>
            <person name="MohdZainudin N."/>
            <person name="Xue C."/>
            <person name="Wang R."/>
            <person name="Manning V.A."/>
            <person name="Dhillon B."/>
            <person name="Tu Z.J."/>
            <person name="Steffenson B.J."/>
            <person name="Salamov A."/>
            <person name="Sun H."/>
            <person name="Lowry S."/>
            <person name="LaButti K."/>
            <person name="Han J."/>
            <person name="Copeland A."/>
            <person name="Lindquist E."/>
            <person name="Barry K."/>
            <person name="Schmutz J."/>
            <person name="Baker S.E."/>
            <person name="Ciuffetti L.M."/>
            <person name="Grigoriev I.V."/>
            <person name="Zhong S."/>
            <person name="Turgeon B.G."/>
        </authorList>
    </citation>
    <scope>NUCLEOTIDE SEQUENCE [LARGE SCALE GENOMIC DNA]</scope>
    <source>
        <strain evidence="2">C5 / ATCC 48332 / race O</strain>
    </source>
</reference>
<dbReference type="HOGENOM" id="CLU_052363_0_0_1"/>
<evidence type="ECO:0000313" key="2">
    <source>
        <dbReference type="Proteomes" id="UP000016936"/>
    </source>
</evidence>
<dbReference type="Proteomes" id="UP000016936">
    <property type="component" value="Unassembled WGS sequence"/>
</dbReference>
<dbReference type="EMBL" id="KB445584">
    <property type="protein sequence ID" value="EMD86613.1"/>
    <property type="molecule type" value="Genomic_DNA"/>
</dbReference>
<dbReference type="OMA" id="HICHELR"/>
<keyword evidence="2" id="KW-1185">Reference proteome</keyword>
<sequence length="479" mass="54737">MSIQTLPFEILSQILEDVAEANIRDGPTFTYGISGASMLLSPSHCQRYVRGLLPLDRLKWDVSSALRLVCRRWHDWALDYALRELYLKNWGGAEQWFDLSPHRRLYPLYELIERPTGIAVYRNPFAALQRTASICREFPRFGSAIRRVCVHGFYTAETISLVYESLKECDSLTSLSCPWTAIRYISSESWQMLLTGRRVRLESLELQCVEPTTQQMAEETNWTDLDPLPSVDFSYLHRLKIFGNTTFMPITDRDVIAIARTTTRLREFYLTCNSSTTIDSVVAMTEAAPATLRVIEHSPRSQDGFCHSHPGSPNGDAEDYCAMFRKLSQLETLSVSVPKICADFFHNEFCRFSGILQVRAVHICEHVSSRWTSKTTEALRMLLDQARLLIENCSRHARQDRLYIEFFFAGYIFDPGLQKVHGDFSTLRRLSRGSWSPVAVSSSKGPYGNTGLYDTNEGASFEQVDEADFLGADRWLYVL</sequence>
<dbReference type="SUPFAM" id="SSF81383">
    <property type="entry name" value="F-box domain"/>
    <property type="match status" value="1"/>
</dbReference>
<dbReference type="InterPro" id="IPR032675">
    <property type="entry name" value="LRR_dom_sf"/>
</dbReference>
<accession>M2UF32</accession>